<proteinExistence type="predicted"/>
<dbReference type="InterPro" id="IPR006059">
    <property type="entry name" value="SBP"/>
</dbReference>
<dbReference type="Pfam" id="PF13416">
    <property type="entry name" value="SBP_bac_8"/>
    <property type="match status" value="1"/>
</dbReference>
<dbReference type="HOGENOM" id="CLU_061117_0_0_6"/>
<feature type="chain" id="PRO_5007303665" evidence="1">
    <location>
        <begin position="21"/>
        <end position="362"/>
    </location>
</feature>
<sequence>MKKISLALLLGVAVISTSYAQDVDKNSFPNWDEVIKQAKQEGEVTFNIWYLQPQWRNFVKGFEDEYGIKVQISEGTIDGNMNKLLAESKKQSGKIDVMALSIAQLPITLKANAISKVDWLPGYENGVHTIQNIDTQGYAVAFWGNQTGFAYDPKQFGDQALPQTLDDLQAFIDANPNRFGYNDPNNGGAGEAFIQRIVTLKSGEFDSSATKIDPKVIKGWSSGWAWFTKNKSSITQTASGADSLTRLNDGELMLVPAWEDHMLGLQHNGAITSRLKFYVPKFGMPGGGNVVTIAANSQHPNASAVFINWLIQPKTQQALKETFGTSPMTKMATANQVSDVKFYGKDYSMLFRKEFVRNVTMK</sequence>
<dbReference type="Proteomes" id="UP000005012">
    <property type="component" value="Chromosome"/>
</dbReference>
<dbReference type="PANTHER" id="PTHR42779">
    <property type="entry name" value="PROTEIN YNJB"/>
    <property type="match status" value="1"/>
</dbReference>
<keyword evidence="1" id="KW-0732">Signal</keyword>
<reference evidence="3" key="2">
    <citation type="submission" date="2012-04" db="EMBL/GenBank/DDBJ databases">
        <title>Complete genome sequence of Providencia stuartii clinical isolate MRSN 2154.</title>
        <authorList>
            <person name="Clifford R.J."/>
            <person name="Hang J."/>
            <person name="Riley M.C."/>
            <person name="Onmus-Leone F."/>
            <person name="Kuschner R.A."/>
            <person name="Lesho E.P."/>
            <person name="Waterman P.E."/>
        </authorList>
    </citation>
    <scope>NUCLEOTIDE SEQUENCE [LARGE SCALE GENOMIC DNA]</scope>
    <source>
        <strain evidence="3">MRSN 2154</strain>
    </source>
</reference>
<evidence type="ECO:0000256" key="1">
    <source>
        <dbReference type="SAM" id="SignalP"/>
    </source>
</evidence>
<dbReference type="AlphaFoldDB" id="A0A140NGH5"/>
<dbReference type="Gene3D" id="3.40.190.10">
    <property type="entry name" value="Periplasmic binding protein-like II"/>
    <property type="match status" value="2"/>
</dbReference>
<name>A0A140NGH5_PROSM</name>
<dbReference type="PATRIC" id="fig|1157951.4.peg.43"/>
<dbReference type="KEGG" id="psi:S70_00200"/>
<protein>
    <submittedName>
        <fullName evidence="2">Extracellular solute-binding protein</fullName>
    </submittedName>
</protein>
<feature type="signal peptide" evidence="1">
    <location>
        <begin position="1"/>
        <end position="20"/>
    </location>
</feature>
<evidence type="ECO:0000313" key="2">
    <source>
        <dbReference type="EMBL" id="AFH91943.1"/>
    </source>
</evidence>
<dbReference type="EMBL" id="CP003488">
    <property type="protein sequence ID" value="AFH91943.1"/>
    <property type="molecule type" value="Genomic_DNA"/>
</dbReference>
<organism evidence="2 3">
    <name type="scientific">Providencia stuartii (strain MRSN 2154)</name>
    <dbReference type="NCBI Taxonomy" id="1157951"/>
    <lineage>
        <taxon>Bacteria</taxon>
        <taxon>Pseudomonadati</taxon>
        <taxon>Pseudomonadota</taxon>
        <taxon>Gammaproteobacteria</taxon>
        <taxon>Enterobacterales</taxon>
        <taxon>Morganellaceae</taxon>
        <taxon>Providencia</taxon>
    </lineage>
</organism>
<dbReference type="RefSeq" id="WP_014656018.1">
    <property type="nucleotide sequence ID" value="NC_017731.1"/>
</dbReference>
<dbReference type="GeneID" id="93519220"/>
<dbReference type="OrthoDB" id="3239593at2"/>
<gene>
    <name evidence="2" type="ordered locus">S70_00200</name>
</gene>
<dbReference type="PANTHER" id="PTHR42779:SF1">
    <property type="entry name" value="PROTEIN YNJB"/>
    <property type="match status" value="1"/>
</dbReference>
<evidence type="ECO:0000313" key="3">
    <source>
        <dbReference type="Proteomes" id="UP000005012"/>
    </source>
</evidence>
<accession>A0A140NGH5</accession>
<dbReference type="SUPFAM" id="SSF53850">
    <property type="entry name" value="Periplasmic binding protein-like II"/>
    <property type="match status" value="1"/>
</dbReference>
<dbReference type="GO" id="GO:0030313">
    <property type="term" value="C:cell envelope"/>
    <property type="evidence" value="ECO:0007669"/>
    <property type="project" value="UniProtKB-ARBA"/>
</dbReference>
<reference evidence="2 3" key="1">
    <citation type="journal article" date="2012" name="J. Bacteriol.">
        <title>Complete Genome Sequence of Providencia stuartii Clinical Isolate MRSN 2154.</title>
        <authorList>
            <person name="Clifford R.J."/>
            <person name="Hang J."/>
            <person name="Riley M.C."/>
            <person name="Onmus-Leone F."/>
            <person name="Kuschner R.A."/>
            <person name="Lesho E.P."/>
            <person name="Waterman P.E."/>
        </authorList>
    </citation>
    <scope>NUCLEOTIDE SEQUENCE [LARGE SCALE GENOMIC DNA]</scope>
    <source>
        <strain evidence="2 3">MRSN 2154</strain>
    </source>
</reference>